<accession>A0ABQ8RXR7</accession>
<comment type="caution">
    <text evidence="1">The sequence shown here is derived from an EMBL/GenBank/DDBJ whole genome shotgun (WGS) entry which is preliminary data.</text>
</comment>
<evidence type="ECO:0000313" key="2">
    <source>
        <dbReference type="Proteomes" id="UP001148838"/>
    </source>
</evidence>
<proteinExistence type="predicted"/>
<evidence type="ECO:0000313" key="1">
    <source>
        <dbReference type="EMBL" id="KAJ4426474.1"/>
    </source>
</evidence>
<organism evidence="1 2">
    <name type="scientific">Periplaneta americana</name>
    <name type="common">American cockroach</name>
    <name type="synonym">Blatta americana</name>
    <dbReference type="NCBI Taxonomy" id="6978"/>
    <lineage>
        <taxon>Eukaryota</taxon>
        <taxon>Metazoa</taxon>
        <taxon>Ecdysozoa</taxon>
        <taxon>Arthropoda</taxon>
        <taxon>Hexapoda</taxon>
        <taxon>Insecta</taxon>
        <taxon>Pterygota</taxon>
        <taxon>Neoptera</taxon>
        <taxon>Polyneoptera</taxon>
        <taxon>Dictyoptera</taxon>
        <taxon>Blattodea</taxon>
        <taxon>Blattoidea</taxon>
        <taxon>Blattidae</taxon>
        <taxon>Blattinae</taxon>
        <taxon>Periplaneta</taxon>
    </lineage>
</organism>
<keyword evidence="2" id="KW-1185">Reference proteome</keyword>
<dbReference type="Proteomes" id="UP001148838">
    <property type="component" value="Unassembled WGS sequence"/>
</dbReference>
<gene>
    <name evidence="1" type="ORF">ANN_27288</name>
</gene>
<protein>
    <submittedName>
        <fullName evidence="1">Uncharacterized protein</fullName>
    </submittedName>
</protein>
<sequence>MVRIIDIRYNYSLLFCDANGHAVAVTSDQYINTLTEFFFPLLRRDIDIARIWYQHRTVRHRIIYRFGDTSWPARSPDLTVCNFICGVI</sequence>
<reference evidence="1 2" key="1">
    <citation type="journal article" date="2022" name="Allergy">
        <title>Genome assembly and annotation of Periplaneta americana reveal a comprehensive cockroach allergen profile.</title>
        <authorList>
            <person name="Wang L."/>
            <person name="Xiong Q."/>
            <person name="Saelim N."/>
            <person name="Wang L."/>
            <person name="Nong W."/>
            <person name="Wan A.T."/>
            <person name="Shi M."/>
            <person name="Liu X."/>
            <person name="Cao Q."/>
            <person name="Hui J.H.L."/>
            <person name="Sookrung N."/>
            <person name="Leung T.F."/>
            <person name="Tungtrongchitr A."/>
            <person name="Tsui S.K.W."/>
        </authorList>
    </citation>
    <scope>NUCLEOTIDE SEQUENCE [LARGE SCALE GENOMIC DNA]</scope>
    <source>
        <strain evidence="1">PWHHKU_190912</strain>
    </source>
</reference>
<name>A0ABQ8RXR7_PERAM</name>
<dbReference type="EMBL" id="JAJSOF020000040">
    <property type="protein sequence ID" value="KAJ4426474.1"/>
    <property type="molecule type" value="Genomic_DNA"/>
</dbReference>